<comment type="similarity">
    <text evidence="4">Belongs to the MqnA/MqnD family. MqnA subfamily.</text>
</comment>
<comment type="caution">
    <text evidence="5">The sequence shown here is derived from an EMBL/GenBank/DDBJ whole genome shotgun (WGS) entry which is preliminary data.</text>
</comment>
<gene>
    <name evidence="4 5" type="primary">mqnA</name>
    <name evidence="5" type="ORF">SAE01_34880</name>
</gene>
<dbReference type="EMBL" id="BJYT01000015">
    <property type="protein sequence ID" value="GEO10992.1"/>
    <property type="molecule type" value="Genomic_DNA"/>
</dbReference>
<keyword evidence="6" id="KW-1185">Reference proteome</keyword>
<organism evidence="5 6">
    <name type="scientific">Segetibacter aerophilus</name>
    <dbReference type="NCBI Taxonomy" id="670293"/>
    <lineage>
        <taxon>Bacteria</taxon>
        <taxon>Pseudomonadati</taxon>
        <taxon>Bacteroidota</taxon>
        <taxon>Chitinophagia</taxon>
        <taxon>Chitinophagales</taxon>
        <taxon>Chitinophagaceae</taxon>
        <taxon>Segetibacter</taxon>
    </lineage>
</organism>
<dbReference type="HAMAP" id="MF_00995">
    <property type="entry name" value="MqnA"/>
    <property type="match status" value="1"/>
</dbReference>
<dbReference type="PANTHER" id="PTHR37690">
    <property type="entry name" value="CHORISMATE DEHYDRATASE"/>
    <property type="match status" value="1"/>
</dbReference>
<dbReference type="GO" id="GO:0016836">
    <property type="term" value="F:hydro-lyase activity"/>
    <property type="evidence" value="ECO:0007669"/>
    <property type="project" value="UniProtKB-UniRule"/>
</dbReference>
<reference evidence="5 6" key="1">
    <citation type="submission" date="2019-07" db="EMBL/GenBank/DDBJ databases">
        <title>Whole genome shotgun sequence of Segetibacter aerophilus NBRC 106135.</title>
        <authorList>
            <person name="Hosoyama A."/>
            <person name="Uohara A."/>
            <person name="Ohji S."/>
            <person name="Ichikawa N."/>
        </authorList>
    </citation>
    <scope>NUCLEOTIDE SEQUENCE [LARGE SCALE GENOMIC DNA]</scope>
    <source>
        <strain evidence="5 6">NBRC 106135</strain>
    </source>
</reference>
<dbReference type="Pfam" id="PF02621">
    <property type="entry name" value="VitK2_biosynth"/>
    <property type="match status" value="1"/>
</dbReference>
<dbReference type="EC" id="4.2.1.151" evidence="4"/>
<name>A0A512BGA2_9BACT</name>
<keyword evidence="2 4" id="KW-0474">Menaquinone biosynthesis</keyword>
<evidence type="ECO:0000256" key="3">
    <source>
        <dbReference type="ARBA" id="ARBA00023239"/>
    </source>
</evidence>
<dbReference type="SUPFAM" id="SSF53850">
    <property type="entry name" value="Periplasmic binding protein-like II"/>
    <property type="match status" value="1"/>
</dbReference>
<dbReference type="Gene3D" id="3.40.190.10">
    <property type="entry name" value="Periplasmic binding protein-like II"/>
    <property type="match status" value="2"/>
</dbReference>
<dbReference type="RefSeq" id="WP_147205106.1">
    <property type="nucleotide sequence ID" value="NZ_BJYT01000015.1"/>
</dbReference>
<sequence>MDKTVKVGAVSYLNTKPLMYAFKHGLRIEGMEIVEEYPAKIASMLLSNEIDVGLVPVAIIPKLKEHYIISNYCIGAEQEVASVCLFSEVPIEQIEKVILDYQSKTSVALARVLIEHYWKLPVIFEEAGINFRDEIKGTTAAVVIGDRAFEQRKISAFNYDLAAAWIDFTGLPFVFAAWVSNKQLPEDFILQFNEANKKGLQNIDAVVSENSSPNYDLKKYYTENISYELTAGKRQGLEKFLRFLPKP</sequence>
<dbReference type="Proteomes" id="UP000321513">
    <property type="component" value="Unassembled WGS sequence"/>
</dbReference>
<dbReference type="AlphaFoldDB" id="A0A512BGA2"/>
<evidence type="ECO:0000256" key="2">
    <source>
        <dbReference type="ARBA" id="ARBA00022428"/>
    </source>
</evidence>
<dbReference type="OrthoDB" id="9810112at2"/>
<dbReference type="InterPro" id="IPR030868">
    <property type="entry name" value="MqnA"/>
</dbReference>
<dbReference type="GO" id="GO:0009234">
    <property type="term" value="P:menaquinone biosynthetic process"/>
    <property type="evidence" value="ECO:0007669"/>
    <property type="project" value="UniProtKB-UniRule"/>
</dbReference>
<comment type="catalytic activity">
    <reaction evidence="4">
        <text>chorismate = 3-[(1-carboxyvinyl)-oxy]benzoate + H2O</text>
        <dbReference type="Rhea" id="RHEA:40051"/>
        <dbReference type="ChEBI" id="CHEBI:15377"/>
        <dbReference type="ChEBI" id="CHEBI:29748"/>
        <dbReference type="ChEBI" id="CHEBI:76981"/>
        <dbReference type="EC" id="4.2.1.151"/>
    </reaction>
</comment>
<evidence type="ECO:0000313" key="5">
    <source>
        <dbReference type="EMBL" id="GEO10992.1"/>
    </source>
</evidence>
<comment type="pathway">
    <text evidence="1 4">Quinol/quinone metabolism; menaquinone biosynthesis.</text>
</comment>
<keyword evidence="3 4" id="KW-0456">Lyase</keyword>
<dbReference type="InterPro" id="IPR003773">
    <property type="entry name" value="Menaquinone_biosynth"/>
</dbReference>
<accession>A0A512BGA2</accession>
<dbReference type="UniPathway" id="UPA00079"/>
<protein>
    <recommendedName>
        <fullName evidence="4">Chorismate dehydratase</fullName>
        <ecNumber evidence="4">4.2.1.151</ecNumber>
    </recommendedName>
    <alternativeName>
        <fullName evidence="4">Menaquinone biosynthetic enzyme MqnA</fullName>
    </alternativeName>
</protein>
<evidence type="ECO:0000256" key="4">
    <source>
        <dbReference type="HAMAP-Rule" id="MF_00995"/>
    </source>
</evidence>
<proteinExistence type="inferred from homology"/>
<evidence type="ECO:0000256" key="1">
    <source>
        <dbReference type="ARBA" id="ARBA00004863"/>
    </source>
</evidence>
<dbReference type="CDD" id="cd13634">
    <property type="entry name" value="PBP2_Sco4506"/>
    <property type="match status" value="1"/>
</dbReference>
<evidence type="ECO:0000313" key="6">
    <source>
        <dbReference type="Proteomes" id="UP000321513"/>
    </source>
</evidence>
<comment type="function">
    <text evidence="4">Catalyzes the dehydration of chorismate into 3-[(1-carboxyvinyl)oxy]benzoate, a step in the biosynthesis of menaquinone (MK, vitamin K2).</text>
</comment>
<dbReference type="PANTHER" id="PTHR37690:SF1">
    <property type="entry name" value="CHORISMATE DEHYDRATASE"/>
    <property type="match status" value="1"/>
</dbReference>